<feature type="site" description="Transition state stabilizer" evidence="1">
    <location>
        <position position="170"/>
    </location>
</feature>
<dbReference type="SUPFAM" id="SSF53254">
    <property type="entry name" value="Phosphoglycerate mutase-like"/>
    <property type="match status" value="1"/>
</dbReference>
<dbReference type="Pfam" id="PF00300">
    <property type="entry name" value="His_Phos_1"/>
    <property type="match status" value="1"/>
</dbReference>
<sequence length="230" mass="26433">MNQQRVTTLDFLRHGECQDTLHKGQKNTDSHAIFRGRTDSPLNETGWHQMNQAIQHWHTPLTEVSHSWEKILSSPLKRCQTFAEQLAEFLKLPVETRTALREIDFGDWDGQLIQTIEQQSPQALARFWQNPTQQTPPNGESLSDFHQRVIKAFDEIVQTQQNQHCLVVCHGGVIKSVMAHCLNMPLDSVHRLSIPHACMTQIQIFHQPGFPDWIQLTRHQPPPAEIPSAH</sequence>
<dbReference type="PANTHER" id="PTHR48100">
    <property type="entry name" value="BROAD-SPECIFICITY PHOSPHATASE YOR283W-RELATED"/>
    <property type="match status" value="1"/>
</dbReference>
<dbReference type="InterPro" id="IPR050275">
    <property type="entry name" value="PGM_Phosphatase"/>
</dbReference>
<dbReference type="Gene3D" id="3.40.50.1240">
    <property type="entry name" value="Phosphoglycerate mutase-like"/>
    <property type="match status" value="1"/>
</dbReference>
<gene>
    <name evidence="2" type="ORF">G8770_01665</name>
</gene>
<dbReference type="AlphaFoldDB" id="A0A9E5MJN3"/>
<protein>
    <submittedName>
        <fullName evidence="2">Histidine phosphatase family protein</fullName>
    </submittedName>
</protein>
<organism evidence="2 3">
    <name type="scientific">Pseudomaricurvus hydrocarbonicus</name>
    <dbReference type="NCBI Taxonomy" id="1470433"/>
    <lineage>
        <taxon>Bacteria</taxon>
        <taxon>Pseudomonadati</taxon>
        <taxon>Pseudomonadota</taxon>
        <taxon>Gammaproteobacteria</taxon>
        <taxon>Cellvibrionales</taxon>
        <taxon>Cellvibrionaceae</taxon>
        <taxon>Pseudomaricurvus</taxon>
    </lineage>
</organism>
<dbReference type="InterPro" id="IPR013078">
    <property type="entry name" value="His_Pase_superF_clade-1"/>
</dbReference>
<dbReference type="InterPro" id="IPR029033">
    <property type="entry name" value="His_PPase_superfam"/>
</dbReference>
<proteinExistence type="predicted"/>
<dbReference type="CDD" id="cd07067">
    <property type="entry name" value="HP_PGM_like"/>
    <property type="match status" value="1"/>
</dbReference>
<dbReference type="EMBL" id="JAAONZ010000001">
    <property type="protein sequence ID" value="NHO64252.1"/>
    <property type="molecule type" value="Genomic_DNA"/>
</dbReference>
<evidence type="ECO:0000313" key="3">
    <source>
        <dbReference type="Proteomes" id="UP000787472"/>
    </source>
</evidence>
<evidence type="ECO:0000313" key="2">
    <source>
        <dbReference type="EMBL" id="NHO64252.1"/>
    </source>
</evidence>
<dbReference type="SMART" id="SM00855">
    <property type="entry name" value="PGAM"/>
    <property type="match status" value="1"/>
</dbReference>
<keyword evidence="3" id="KW-1185">Reference proteome</keyword>
<reference evidence="2" key="1">
    <citation type="submission" date="2020-03" db="EMBL/GenBank/DDBJ databases">
        <authorList>
            <person name="Guo F."/>
        </authorList>
    </citation>
    <scope>NUCLEOTIDE SEQUENCE</scope>
    <source>
        <strain evidence="2">JCM 30134</strain>
    </source>
</reference>
<dbReference type="Proteomes" id="UP000787472">
    <property type="component" value="Unassembled WGS sequence"/>
</dbReference>
<name>A0A9E5MJN3_9GAMM</name>
<dbReference type="PANTHER" id="PTHR48100:SF1">
    <property type="entry name" value="HISTIDINE PHOSPHATASE FAMILY PROTEIN-RELATED"/>
    <property type="match status" value="1"/>
</dbReference>
<dbReference type="GO" id="GO:0016791">
    <property type="term" value="F:phosphatase activity"/>
    <property type="evidence" value="ECO:0007669"/>
    <property type="project" value="TreeGrafter"/>
</dbReference>
<comment type="caution">
    <text evidence="2">The sequence shown here is derived from an EMBL/GenBank/DDBJ whole genome shotgun (WGS) entry which is preliminary data.</text>
</comment>
<dbReference type="GO" id="GO:0005737">
    <property type="term" value="C:cytoplasm"/>
    <property type="evidence" value="ECO:0007669"/>
    <property type="project" value="TreeGrafter"/>
</dbReference>
<evidence type="ECO:0000256" key="1">
    <source>
        <dbReference type="PIRSR" id="PIRSR613078-3"/>
    </source>
</evidence>
<accession>A0A9E5MJN3</accession>
<dbReference type="RefSeq" id="WP_167181098.1">
    <property type="nucleotide sequence ID" value="NZ_JAAONZ010000001.1"/>
</dbReference>